<gene>
    <name evidence="2" type="ORF">CKF48_11940</name>
</gene>
<keyword evidence="1" id="KW-0472">Membrane</keyword>
<sequence>MKSIINFSIKNKLAIWIVTIFIIVFGMFSAFQMKMEQLPNINEPIVDITTIYPGASSEEVSDKITNQIENGVRNLDGVKNVVSTSMQDASSIQVEYGFDKDLKEAEQEIEETIKNLNLPEDAQTPKVARLSFNDLPILVVSVLNQNSNLSEVSNLVKNEIQPAFEEIQGISTVNIVGNETKEVRINLLPERLQEYQLRDQDVAEYLNSVLNEFSLGVKEVDNQEKVVAIQSELDIEKLKDISVPINPQSVIEGVDQTAEATPTLNDIAEIELEQSSSSISRFNGEESIGIQVVQGVNGNTVEIIDAITNKMDELEKQYDGLTFETVLNSGDPIKDSISMMFKKALIGAAFAVLIILLFLRDIKSTLISVISIPLSLLIALLLLHRIGISLNLMTIGAMTVAIGRVVDDSIVVIENIHRKIKLSKEPLSGNALIVAATMEMFSPIMSSTIVTIAVFLPLGLVDGPVGELFYPFGLTIVFALLASLLVSITIVPMMAHFMMSRKVEKRASRDKKHKGETYRKILRWSLNHKIVSFTCINILLIGSLFLIPFIGVTFIQEDENNLLIITYDPKTGDTREEINEQVETVEDYLLGREHIELVQSSQGGGNPLNPADTRQVLFFIKYKGSVEDFGKEQEVISAEIRKQTEGEWSFQDSGSGNSQMNIYVYGNNFEEINQSIGQIEDKLSNREEVKSIKTNVSELHDKLGFQLKLDELIDNGVHPEQVYSALGGGVDMRLTTINEEGDDLPVYLNTAKAIEKQEDYLKLPISTFSGEEIELSEVTELIEQEAPSAIYNRNGKQYGEVTINVQSNDINKTIKGLENELKGISFGNGVNLEFGGVSDQIEDSFNQLIIASGLAIFVVFFVLIVTFGGGLAPFAILFSLPYAIIGSLVGLLLTREPISISVMIGALMLIGIVVTNAIVLVARIIQNEKEGIDLREAILEAGTTRLRPILMTAFATVGALVPLVFTGETDGSGLISRGLGITVIGGLTTSTILTLIVVPVVYEALMKMKKKFKKKRAQKEEVNIEA</sequence>
<evidence type="ECO:0000313" key="2">
    <source>
        <dbReference type="EMBL" id="ASV67956.1"/>
    </source>
</evidence>
<keyword evidence="3" id="KW-1185">Reference proteome</keyword>
<evidence type="ECO:0000313" key="3">
    <source>
        <dbReference type="Proteomes" id="UP000215137"/>
    </source>
</evidence>
<dbReference type="RefSeq" id="WP_095371525.1">
    <property type="nucleotide sequence ID" value="NZ_CP022983.1"/>
</dbReference>
<dbReference type="Gene3D" id="3.30.70.1320">
    <property type="entry name" value="Multidrug efflux transporter AcrB pore domain like"/>
    <property type="match status" value="1"/>
</dbReference>
<dbReference type="SUPFAM" id="SSF82693">
    <property type="entry name" value="Multidrug efflux transporter AcrB pore domain, PN1, PN2, PC1 and PC2 subdomains"/>
    <property type="match status" value="2"/>
</dbReference>
<dbReference type="PANTHER" id="PTHR32063:SF0">
    <property type="entry name" value="SWARMING MOTILITY PROTEIN SWRC"/>
    <property type="match status" value="1"/>
</dbReference>
<feature type="transmembrane region" description="Helical" evidence="1">
    <location>
        <begin position="365"/>
        <end position="383"/>
    </location>
</feature>
<dbReference type="EMBL" id="CP022983">
    <property type="protein sequence ID" value="ASV67956.1"/>
    <property type="molecule type" value="Genomic_DNA"/>
</dbReference>
<dbReference type="PANTHER" id="PTHR32063">
    <property type="match status" value="1"/>
</dbReference>
<dbReference type="Gene3D" id="3.30.70.1440">
    <property type="entry name" value="Multidrug efflux transporter AcrB pore domain"/>
    <property type="match status" value="1"/>
</dbReference>
<feature type="transmembrane region" description="Helical" evidence="1">
    <location>
        <begin position="340"/>
        <end position="359"/>
    </location>
</feature>
<dbReference type="OrthoDB" id="9757876at2"/>
<feature type="transmembrane region" description="Helical" evidence="1">
    <location>
        <begin position="946"/>
        <end position="967"/>
    </location>
</feature>
<reference evidence="2 3" key="1">
    <citation type="submission" date="2017-08" db="EMBL/GenBank/DDBJ databases">
        <title>Complete Genome Sequence of Bacillus kochii Oregon-R-modENCODE STRAIN BDGP4, isolated from Drosophila melanogaster gut.</title>
        <authorList>
            <person name="Wan K.H."/>
            <person name="Yu C."/>
            <person name="Park S."/>
            <person name="Hammonds A.S."/>
            <person name="Booth B.W."/>
            <person name="Celniker S.E."/>
        </authorList>
    </citation>
    <scope>NUCLEOTIDE SEQUENCE [LARGE SCALE GENOMIC DNA]</scope>
    <source>
        <strain evidence="2 3">BDGP4</strain>
    </source>
</reference>
<organism evidence="2 3">
    <name type="scientific">Cytobacillus kochii</name>
    <dbReference type="NCBI Taxonomy" id="859143"/>
    <lineage>
        <taxon>Bacteria</taxon>
        <taxon>Bacillati</taxon>
        <taxon>Bacillota</taxon>
        <taxon>Bacilli</taxon>
        <taxon>Bacillales</taxon>
        <taxon>Bacillaceae</taxon>
        <taxon>Cytobacillus</taxon>
    </lineage>
</organism>
<dbReference type="GO" id="GO:0042910">
    <property type="term" value="F:xenobiotic transmembrane transporter activity"/>
    <property type="evidence" value="ECO:0007669"/>
    <property type="project" value="TreeGrafter"/>
</dbReference>
<dbReference type="InterPro" id="IPR001036">
    <property type="entry name" value="Acrflvin-R"/>
</dbReference>
<dbReference type="Gene3D" id="3.30.2090.10">
    <property type="entry name" value="Multidrug efflux transporter AcrB TolC docking domain, DN and DC subdomains"/>
    <property type="match status" value="2"/>
</dbReference>
<feature type="transmembrane region" description="Helical" evidence="1">
    <location>
        <begin position="848"/>
        <end position="867"/>
    </location>
</feature>
<protein>
    <recommendedName>
        <fullName evidence="4">Swarming motility protein SwrC</fullName>
    </recommendedName>
</protein>
<feature type="transmembrane region" description="Helical" evidence="1">
    <location>
        <begin position="13"/>
        <end position="31"/>
    </location>
</feature>
<dbReference type="Gene3D" id="3.30.70.1430">
    <property type="entry name" value="Multidrug efflux transporter AcrB pore domain"/>
    <property type="match status" value="2"/>
</dbReference>
<dbReference type="Pfam" id="PF00873">
    <property type="entry name" value="ACR_tran"/>
    <property type="match status" value="1"/>
</dbReference>
<dbReference type="Gene3D" id="1.20.1640.10">
    <property type="entry name" value="Multidrug efflux transporter AcrB transmembrane domain"/>
    <property type="match status" value="2"/>
</dbReference>
<feature type="transmembrane region" description="Helical" evidence="1">
    <location>
        <begin position="530"/>
        <end position="555"/>
    </location>
</feature>
<dbReference type="AlphaFoldDB" id="A0A248TIC0"/>
<dbReference type="SUPFAM" id="SSF82866">
    <property type="entry name" value="Multidrug efflux transporter AcrB transmembrane domain"/>
    <property type="match status" value="2"/>
</dbReference>
<keyword evidence="1" id="KW-1133">Transmembrane helix</keyword>
<evidence type="ECO:0008006" key="4">
    <source>
        <dbReference type="Google" id="ProtNLM"/>
    </source>
</evidence>
<feature type="transmembrane region" description="Helical" evidence="1">
    <location>
        <begin position="979"/>
        <end position="1005"/>
    </location>
</feature>
<dbReference type="InterPro" id="IPR027463">
    <property type="entry name" value="AcrB_DN_DC_subdom"/>
</dbReference>
<evidence type="ECO:0000256" key="1">
    <source>
        <dbReference type="SAM" id="Phobius"/>
    </source>
</evidence>
<feature type="transmembrane region" description="Helical" evidence="1">
    <location>
        <begin position="900"/>
        <end position="925"/>
    </location>
</feature>
<feature type="transmembrane region" description="Helical" evidence="1">
    <location>
        <begin position="874"/>
        <end position="894"/>
    </location>
</feature>
<feature type="transmembrane region" description="Helical" evidence="1">
    <location>
        <begin position="468"/>
        <end position="495"/>
    </location>
</feature>
<accession>A0A248TIC0</accession>
<feature type="transmembrane region" description="Helical" evidence="1">
    <location>
        <begin position="431"/>
        <end position="456"/>
    </location>
</feature>
<dbReference type="PRINTS" id="PR00702">
    <property type="entry name" value="ACRIFLAVINRP"/>
</dbReference>
<name>A0A248TIC0_9BACI</name>
<dbReference type="KEGG" id="bko:CKF48_11940"/>
<keyword evidence="1" id="KW-0812">Transmembrane</keyword>
<dbReference type="Proteomes" id="UP000215137">
    <property type="component" value="Chromosome"/>
</dbReference>
<proteinExistence type="predicted"/>
<dbReference type="GO" id="GO:0005886">
    <property type="term" value="C:plasma membrane"/>
    <property type="evidence" value="ECO:0007669"/>
    <property type="project" value="TreeGrafter"/>
</dbReference>